<protein>
    <recommendedName>
        <fullName evidence="9">tRNA (guanine-N(7)-)-methyltransferase</fullName>
        <ecNumber evidence="9">2.1.1.33</ecNumber>
    </recommendedName>
    <alternativeName>
        <fullName evidence="9">tRNA (guanine(46)-N(7))-methyltransferase</fullName>
    </alternativeName>
    <alternativeName>
        <fullName evidence="9">tRNA(m7G46)-methyltransferase</fullName>
    </alternativeName>
</protein>
<comment type="catalytic activity">
    <reaction evidence="1 9">
        <text>guanosine(46) in tRNA + S-adenosyl-L-methionine = N(7)-methylguanosine(46) in tRNA + S-adenosyl-L-homocysteine</text>
        <dbReference type="Rhea" id="RHEA:42708"/>
        <dbReference type="Rhea" id="RHEA-COMP:10188"/>
        <dbReference type="Rhea" id="RHEA-COMP:10189"/>
        <dbReference type="ChEBI" id="CHEBI:57856"/>
        <dbReference type="ChEBI" id="CHEBI:59789"/>
        <dbReference type="ChEBI" id="CHEBI:74269"/>
        <dbReference type="ChEBI" id="CHEBI:74480"/>
        <dbReference type="EC" id="2.1.1.33"/>
    </reaction>
</comment>
<dbReference type="GO" id="GO:0008176">
    <property type="term" value="F:tRNA (guanine(46)-N7)-methyltransferase activity"/>
    <property type="evidence" value="ECO:0007669"/>
    <property type="project" value="UniProtKB-UniRule"/>
</dbReference>
<comment type="pathway">
    <text evidence="7 9">tRNA modification; N(7)-methylguanine-tRNA biosynthesis.</text>
</comment>
<keyword evidence="6 9" id="KW-0819">tRNA processing</keyword>
<feature type="binding site" evidence="9">
    <location>
        <position position="69"/>
    </location>
    <ligand>
        <name>S-adenosyl-L-methionine</name>
        <dbReference type="ChEBI" id="CHEBI:59789"/>
    </ligand>
</feature>
<feature type="binding site" evidence="9">
    <location>
        <position position="96"/>
    </location>
    <ligand>
        <name>S-adenosyl-L-methionine</name>
        <dbReference type="ChEBI" id="CHEBI:59789"/>
    </ligand>
</feature>
<evidence type="ECO:0000256" key="5">
    <source>
        <dbReference type="ARBA" id="ARBA00022691"/>
    </source>
</evidence>
<evidence type="ECO:0000256" key="1">
    <source>
        <dbReference type="ARBA" id="ARBA00000142"/>
    </source>
</evidence>
<dbReference type="HAMAP" id="MF_01057">
    <property type="entry name" value="tRNA_methyltr_TrmB"/>
    <property type="match status" value="1"/>
</dbReference>
<feature type="binding site" evidence="9">
    <location>
        <position position="118"/>
    </location>
    <ligand>
        <name>S-adenosyl-L-methionine</name>
        <dbReference type="ChEBI" id="CHEBI:59789"/>
    </ligand>
</feature>
<dbReference type="NCBIfam" id="TIGR00091">
    <property type="entry name" value="tRNA (guanosine(46)-N7)-methyltransferase TrmB"/>
    <property type="match status" value="1"/>
</dbReference>
<dbReference type="SUPFAM" id="SSF53335">
    <property type="entry name" value="S-adenosyl-L-methionine-dependent methyltransferases"/>
    <property type="match status" value="1"/>
</dbReference>
<evidence type="ECO:0000256" key="7">
    <source>
        <dbReference type="ARBA" id="ARBA00060552"/>
    </source>
</evidence>
<dbReference type="Proteomes" id="UP000824109">
    <property type="component" value="Unassembled WGS sequence"/>
</dbReference>
<dbReference type="NCBIfam" id="NF001080">
    <property type="entry name" value="PRK00121.2-2"/>
    <property type="match status" value="1"/>
</dbReference>
<evidence type="ECO:0000313" key="11">
    <source>
        <dbReference type="Proteomes" id="UP000824109"/>
    </source>
</evidence>
<dbReference type="AlphaFoldDB" id="A0A9D1MCU2"/>
<reference evidence="10" key="1">
    <citation type="submission" date="2020-10" db="EMBL/GenBank/DDBJ databases">
        <authorList>
            <person name="Gilroy R."/>
        </authorList>
    </citation>
    <scope>NUCLEOTIDE SEQUENCE</scope>
    <source>
        <strain evidence="10">USAMLcec3-3695</strain>
    </source>
</reference>
<evidence type="ECO:0000256" key="8">
    <source>
        <dbReference type="ARBA" id="ARBA00060767"/>
    </source>
</evidence>
<dbReference type="GO" id="GO:0043527">
    <property type="term" value="C:tRNA methyltransferase complex"/>
    <property type="evidence" value="ECO:0007669"/>
    <property type="project" value="TreeGrafter"/>
</dbReference>
<dbReference type="PANTHER" id="PTHR23417">
    <property type="entry name" value="3-DEOXY-D-MANNO-OCTULOSONIC-ACID TRANSFERASE/TRNA GUANINE-N 7 - -METHYLTRANSFERASE"/>
    <property type="match status" value="1"/>
</dbReference>
<evidence type="ECO:0000256" key="4">
    <source>
        <dbReference type="ARBA" id="ARBA00022679"/>
    </source>
</evidence>
<dbReference type="PANTHER" id="PTHR23417:SF14">
    <property type="entry name" value="PENTACOTRIPEPTIDE-REPEAT REGION OF PRORP DOMAIN-CONTAINING PROTEIN"/>
    <property type="match status" value="1"/>
</dbReference>
<comment type="function">
    <text evidence="2 9">Catalyzes the formation of N(7)-methylguanine at position 46 (m7G46) in tRNA.</text>
</comment>
<keyword evidence="5 9" id="KW-0949">S-adenosyl-L-methionine</keyword>
<gene>
    <name evidence="9 10" type="primary">trmB</name>
    <name evidence="10" type="ORF">IAA61_08760</name>
</gene>
<evidence type="ECO:0000256" key="6">
    <source>
        <dbReference type="ARBA" id="ARBA00022694"/>
    </source>
</evidence>
<dbReference type="Gene3D" id="3.40.50.150">
    <property type="entry name" value="Vaccinia Virus protein VP39"/>
    <property type="match status" value="1"/>
</dbReference>
<sequence>MRMRKKKNCAARMERCGDILIKAPEEHKGDWSKVFGNDAPIHLEIGCGKGGFVTGMAELHPDINFIAMEKVEDVLVMAMEKAVENGLKNVRFMSADAEKLEEYFEKGELERIYLNFSDPWKKNKQAKRRLTHKNFLDRYKRVLDNGSYIWFKTDNKQLFEFSLNSFAAENFKLENITLDLHASKFEGNVMTEYETKFVEQGQPIYRLEAVYLGWEDGRLSQ</sequence>
<organism evidence="10 11">
    <name type="scientific">Candidatus Ornithomonoglobus merdipullorum</name>
    <dbReference type="NCBI Taxonomy" id="2840895"/>
    <lineage>
        <taxon>Bacteria</taxon>
        <taxon>Bacillati</taxon>
        <taxon>Bacillota</taxon>
        <taxon>Clostridia</taxon>
        <taxon>Candidatus Ornithomonoglobus</taxon>
    </lineage>
</organism>
<dbReference type="InterPro" id="IPR029063">
    <property type="entry name" value="SAM-dependent_MTases_sf"/>
</dbReference>
<comment type="caution">
    <text evidence="10">The sequence shown here is derived from an EMBL/GenBank/DDBJ whole genome shotgun (WGS) entry which is preliminary data.</text>
</comment>
<feature type="binding site" evidence="9">
    <location>
        <position position="122"/>
    </location>
    <ligand>
        <name>substrate</name>
    </ligand>
</feature>
<keyword evidence="3 9" id="KW-0489">Methyltransferase</keyword>
<dbReference type="CDD" id="cd02440">
    <property type="entry name" value="AdoMet_MTases"/>
    <property type="match status" value="1"/>
</dbReference>
<comment type="caution">
    <text evidence="9">Lacks conserved residue(s) required for the propagation of feature annotation.</text>
</comment>
<evidence type="ECO:0000313" key="10">
    <source>
        <dbReference type="EMBL" id="HIU57879.1"/>
    </source>
</evidence>
<feature type="binding site" evidence="9">
    <location>
        <begin position="191"/>
        <end position="194"/>
    </location>
    <ligand>
        <name>substrate</name>
    </ligand>
</feature>
<dbReference type="InterPro" id="IPR055361">
    <property type="entry name" value="tRNA_methyltr_TrmB_bact"/>
</dbReference>
<accession>A0A9D1MCU2</accession>
<dbReference type="FunFam" id="3.40.50.150:FF:000035">
    <property type="entry name" value="tRNA (guanine-N(7)-)-methyltransferase"/>
    <property type="match status" value="1"/>
</dbReference>
<dbReference type="PROSITE" id="PS51625">
    <property type="entry name" value="SAM_MT_TRMB"/>
    <property type="match status" value="1"/>
</dbReference>
<evidence type="ECO:0000256" key="2">
    <source>
        <dbReference type="ARBA" id="ARBA00003015"/>
    </source>
</evidence>
<dbReference type="EC" id="2.1.1.33" evidence="9"/>
<dbReference type="InterPro" id="IPR003358">
    <property type="entry name" value="tRNA_(Gua-N-7)_MeTrfase_Trmb"/>
</dbReference>
<keyword evidence="4 9" id="KW-0808">Transferase</keyword>
<dbReference type="Pfam" id="PF02390">
    <property type="entry name" value="Methyltransf_4"/>
    <property type="match status" value="1"/>
</dbReference>
<reference evidence="10" key="2">
    <citation type="journal article" date="2021" name="PeerJ">
        <title>Extensive microbial diversity within the chicken gut microbiome revealed by metagenomics and culture.</title>
        <authorList>
            <person name="Gilroy R."/>
            <person name="Ravi A."/>
            <person name="Getino M."/>
            <person name="Pursley I."/>
            <person name="Horton D.L."/>
            <person name="Alikhan N.F."/>
            <person name="Baker D."/>
            <person name="Gharbi K."/>
            <person name="Hall N."/>
            <person name="Watson M."/>
            <person name="Adriaenssens E.M."/>
            <person name="Foster-Nyarko E."/>
            <person name="Jarju S."/>
            <person name="Secka A."/>
            <person name="Antonio M."/>
            <person name="Oren A."/>
            <person name="Chaudhuri R.R."/>
            <person name="La Ragione R."/>
            <person name="Hildebrand F."/>
            <person name="Pallen M.J."/>
        </authorList>
    </citation>
    <scope>NUCLEOTIDE SEQUENCE</scope>
    <source>
        <strain evidence="10">USAMLcec3-3695</strain>
    </source>
</reference>
<proteinExistence type="inferred from homology"/>
<name>A0A9D1MCU2_9FIRM</name>
<evidence type="ECO:0000256" key="3">
    <source>
        <dbReference type="ARBA" id="ARBA00022603"/>
    </source>
</evidence>
<comment type="similarity">
    <text evidence="8 9">Belongs to the class I-like SAM-binding methyltransferase superfamily. TrmB family.</text>
</comment>
<dbReference type="EMBL" id="DVNB01000087">
    <property type="protein sequence ID" value="HIU57879.1"/>
    <property type="molecule type" value="Genomic_DNA"/>
</dbReference>
<feature type="binding site" evidence="9">
    <location>
        <position position="44"/>
    </location>
    <ligand>
        <name>S-adenosyl-L-methionine</name>
        <dbReference type="ChEBI" id="CHEBI:59789"/>
    </ligand>
</feature>
<feature type="binding site" evidence="9">
    <location>
        <position position="154"/>
    </location>
    <ligand>
        <name>substrate</name>
    </ligand>
</feature>
<evidence type="ECO:0000256" key="9">
    <source>
        <dbReference type="HAMAP-Rule" id="MF_01057"/>
    </source>
</evidence>